<organism evidence="2">
    <name type="scientific">Petromyces alliaceus</name>
    <name type="common">Aspergillus alliaceus</name>
    <dbReference type="NCBI Taxonomy" id="209559"/>
    <lineage>
        <taxon>Eukaryota</taxon>
        <taxon>Fungi</taxon>
        <taxon>Dikarya</taxon>
        <taxon>Ascomycota</taxon>
        <taxon>Pezizomycotina</taxon>
        <taxon>Eurotiomycetes</taxon>
        <taxon>Eurotiomycetidae</taxon>
        <taxon>Eurotiales</taxon>
        <taxon>Aspergillaceae</taxon>
        <taxon>Aspergillus</taxon>
        <taxon>Aspergillus subgen. Circumdati</taxon>
    </lineage>
</organism>
<evidence type="ECO:0000313" key="2">
    <source>
        <dbReference type="EMBL" id="KAE8391720.1"/>
    </source>
</evidence>
<sequence length="553" mass="62655">MSISFSPHYTSRLTGEGEFRLLTVQPELGEDQRIQSEAANKGITNSATHYIRCDGNAVLITKNLHDILQRMFWIDSICINQRDEIERTSQVSLMASIYQSADKVIAWLGEADIYTEDAFSLIRAMGALPEGNLKQIISKSLGSEDLMNALGPLSNNWTWTSMKQLWRCNYFKRAWIIQDIALAKKILVNCGEYILDWDHIFQVSRISSLTPWKRVLNMEPHDQKDRVDSAHTLPLYLNSNRKLVFQGKHCHLLYILIKARRFQCADPRDKVYALLGLLGDQAKVKMRPQPVYKDCSFADTYSFTAIQILEDTNDLLLLAHAEGQDFQNIEDLPSWVPDWSCEKGLGLGITGYTRFAATASLPRFLMIDESNRSLVLHGLWLDRIVEVGESKDDAINHRDLAYFPSWISILSALPPRYHTGQATTEVFWRTLITDTAAPIFQPARHPAADEFKFAFCNKPISMEKRRFLEGLERLGAPDKTGLINDSDCSPLLPHTDSSDLPDAGDYEVHLNYSSQTRLVRTNNNYLSLATTSVRENDSVWIVAGFATVTTIIG</sequence>
<dbReference type="Proteomes" id="UP000326877">
    <property type="component" value="Unassembled WGS sequence"/>
</dbReference>
<protein>
    <submittedName>
        <fullName evidence="2">Heterokaryon incompatibility protein-domain-containing protein</fullName>
    </submittedName>
</protein>
<gene>
    <name evidence="2" type="ORF">BDV23DRAFT_171481</name>
</gene>
<dbReference type="InterPro" id="IPR052895">
    <property type="entry name" value="HetReg/Transcr_Mod"/>
</dbReference>
<dbReference type="PANTHER" id="PTHR24148:SF64">
    <property type="entry name" value="HETEROKARYON INCOMPATIBILITY DOMAIN-CONTAINING PROTEIN"/>
    <property type="match status" value="1"/>
</dbReference>
<name>A0A5N7CC38_PETAA</name>
<reference evidence="2" key="1">
    <citation type="submission" date="2019-04" db="EMBL/GenBank/DDBJ databases">
        <title>Friends and foes A comparative genomics studyof 23 Aspergillus species from section Flavi.</title>
        <authorList>
            <consortium name="DOE Joint Genome Institute"/>
            <person name="Kjaerbolling I."/>
            <person name="Vesth T."/>
            <person name="Frisvad J.C."/>
            <person name="Nybo J.L."/>
            <person name="Theobald S."/>
            <person name="Kildgaard S."/>
            <person name="Isbrandt T."/>
            <person name="Kuo A."/>
            <person name="Sato A."/>
            <person name="Lyhne E.K."/>
            <person name="Kogle M.E."/>
            <person name="Wiebenga A."/>
            <person name="Kun R.S."/>
            <person name="Lubbers R.J."/>
            <person name="Makela M.R."/>
            <person name="Barry K."/>
            <person name="Chovatia M."/>
            <person name="Clum A."/>
            <person name="Daum C."/>
            <person name="Haridas S."/>
            <person name="He G."/>
            <person name="LaButti K."/>
            <person name="Lipzen A."/>
            <person name="Mondo S."/>
            <person name="Riley R."/>
            <person name="Salamov A."/>
            <person name="Simmons B.A."/>
            <person name="Magnuson J.K."/>
            <person name="Henrissat B."/>
            <person name="Mortensen U.H."/>
            <person name="Larsen T.O."/>
            <person name="Devries R.P."/>
            <person name="Grigoriev I.V."/>
            <person name="Machida M."/>
            <person name="Baker S.E."/>
            <person name="Andersen M.R."/>
        </authorList>
    </citation>
    <scope>NUCLEOTIDE SEQUENCE [LARGE SCALE GENOMIC DNA]</scope>
    <source>
        <strain evidence="2">IBT 14317</strain>
    </source>
</reference>
<feature type="domain" description="Heterokaryon incompatibility" evidence="1">
    <location>
        <begin position="44"/>
        <end position="178"/>
    </location>
</feature>
<dbReference type="InterPro" id="IPR010730">
    <property type="entry name" value="HET"/>
</dbReference>
<proteinExistence type="predicted"/>
<dbReference type="Pfam" id="PF06985">
    <property type="entry name" value="HET"/>
    <property type="match status" value="1"/>
</dbReference>
<accession>A0A5N7CC38</accession>
<dbReference type="OrthoDB" id="2157530at2759"/>
<evidence type="ECO:0000259" key="1">
    <source>
        <dbReference type="Pfam" id="PF06985"/>
    </source>
</evidence>
<dbReference type="PANTHER" id="PTHR24148">
    <property type="entry name" value="ANKYRIN REPEAT DOMAIN-CONTAINING PROTEIN 39 HOMOLOG-RELATED"/>
    <property type="match status" value="1"/>
</dbReference>
<dbReference type="AlphaFoldDB" id="A0A5N7CC38"/>
<dbReference type="EMBL" id="ML735243">
    <property type="protein sequence ID" value="KAE8391720.1"/>
    <property type="molecule type" value="Genomic_DNA"/>
</dbReference>